<proteinExistence type="predicted"/>
<keyword evidence="2" id="KW-1185">Reference proteome</keyword>
<dbReference type="Proteomes" id="UP000708208">
    <property type="component" value="Unassembled WGS sequence"/>
</dbReference>
<comment type="caution">
    <text evidence="1">The sequence shown here is derived from an EMBL/GenBank/DDBJ whole genome shotgun (WGS) entry which is preliminary data.</text>
</comment>
<feature type="non-terminal residue" evidence="1">
    <location>
        <position position="1"/>
    </location>
</feature>
<dbReference type="AlphaFoldDB" id="A0A8J2KRG3"/>
<reference evidence="1" key="1">
    <citation type="submission" date="2021-06" db="EMBL/GenBank/DDBJ databases">
        <authorList>
            <person name="Hodson N. C."/>
            <person name="Mongue J. A."/>
            <person name="Jaron S. K."/>
        </authorList>
    </citation>
    <scope>NUCLEOTIDE SEQUENCE</scope>
</reference>
<organism evidence="1 2">
    <name type="scientific">Allacma fusca</name>
    <dbReference type="NCBI Taxonomy" id="39272"/>
    <lineage>
        <taxon>Eukaryota</taxon>
        <taxon>Metazoa</taxon>
        <taxon>Ecdysozoa</taxon>
        <taxon>Arthropoda</taxon>
        <taxon>Hexapoda</taxon>
        <taxon>Collembola</taxon>
        <taxon>Symphypleona</taxon>
        <taxon>Sminthuridae</taxon>
        <taxon>Allacma</taxon>
    </lineage>
</organism>
<dbReference type="EMBL" id="CAJVCH010520312">
    <property type="protein sequence ID" value="CAG7821768.1"/>
    <property type="molecule type" value="Genomic_DNA"/>
</dbReference>
<protein>
    <submittedName>
        <fullName evidence="1">Uncharacterized protein</fullName>
    </submittedName>
</protein>
<gene>
    <name evidence="1" type="ORF">AFUS01_LOCUS32082</name>
</gene>
<sequence>DSAQRKALRASPQRVSVEVLNTPTLLWWIHVEEVVGVESWVTWRERESWRGTRAASEHCEGPRTDCLDAHKRVKSKSNR</sequence>
<accession>A0A8J2KRG3</accession>
<evidence type="ECO:0000313" key="2">
    <source>
        <dbReference type="Proteomes" id="UP000708208"/>
    </source>
</evidence>
<name>A0A8J2KRG3_9HEXA</name>
<evidence type="ECO:0000313" key="1">
    <source>
        <dbReference type="EMBL" id="CAG7821768.1"/>
    </source>
</evidence>